<dbReference type="InterPro" id="IPR003316">
    <property type="entry name" value="E2F_WHTH_DNA-bd_dom"/>
</dbReference>
<dbReference type="GO" id="GO:0000981">
    <property type="term" value="F:DNA-binding transcription factor activity, RNA polymerase II-specific"/>
    <property type="evidence" value="ECO:0007669"/>
    <property type="project" value="TreeGrafter"/>
</dbReference>
<evidence type="ECO:0000256" key="5">
    <source>
        <dbReference type="ARBA" id="ARBA00023163"/>
    </source>
</evidence>
<dbReference type="PANTHER" id="PTHR12548">
    <property type="entry name" value="TRANSCRIPTION FACTOR DP"/>
    <property type="match status" value="1"/>
</dbReference>
<dbReference type="AlphaFoldDB" id="A0A1D1XKV2"/>
<protein>
    <submittedName>
        <fullName evidence="11">Transcription factor Dp-1</fullName>
    </submittedName>
</protein>
<feature type="compositionally biased region" description="Basic and acidic residues" evidence="9">
    <location>
        <begin position="226"/>
        <end position="240"/>
    </location>
</feature>
<dbReference type="GO" id="GO:0005667">
    <property type="term" value="C:transcription regulator complex"/>
    <property type="evidence" value="ECO:0007669"/>
    <property type="project" value="InterPro"/>
</dbReference>
<keyword evidence="4 8" id="KW-0238">DNA-binding</keyword>
<feature type="region of interest" description="Disordered" evidence="9">
    <location>
        <begin position="389"/>
        <end position="410"/>
    </location>
</feature>
<keyword evidence="3 8" id="KW-0805">Transcription regulation</keyword>
<feature type="compositionally biased region" description="Polar residues" evidence="9">
    <location>
        <begin position="268"/>
        <end position="290"/>
    </location>
</feature>
<evidence type="ECO:0000256" key="7">
    <source>
        <dbReference type="ARBA" id="ARBA00023306"/>
    </source>
</evidence>
<dbReference type="Gene3D" id="1.10.10.10">
    <property type="entry name" value="Winged helix-like DNA-binding domain superfamily/Winged helix DNA-binding domain"/>
    <property type="match status" value="1"/>
</dbReference>
<feature type="region of interest" description="Disordered" evidence="9">
    <location>
        <begin position="268"/>
        <end position="296"/>
    </location>
</feature>
<keyword evidence="5 8" id="KW-0804">Transcription</keyword>
<accession>A0A1D1XKV2</accession>
<reference evidence="11" key="1">
    <citation type="submission" date="2015-07" db="EMBL/GenBank/DDBJ databases">
        <title>Transcriptome Assembly of Anthurium amnicola.</title>
        <authorList>
            <person name="Suzuki J."/>
        </authorList>
    </citation>
    <scope>NUCLEOTIDE SEQUENCE</scope>
</reference>
<comment type="similarity">
    <text evidence="2 8">Belongs to the E2F/DP family.</text>
</comment>
<comment type="subcellular location">
    <subcellularLocation>
        <location evidence="1 8">Nucleus</location>
    </subcellularLocation>
</comment>
<dbReference type="SUPFAM" id="SSF46785">
    <property type="entry name" value="Winged helix' DNA-binding domain"/>
    <property type="match status" value="1"/>
</dbReference>
<dbReference type="EMBL" id="GDJX01024926">
    <property type="protein sequence ID" value="JAT43010.1"/>
    <property type="molecule type" value="Transcribed_RNA"/>
</dbReference>
<keyword evidence="7" id="KW-0131">Cell cycle</keyword>
<proteinExistence type="inferred from homology"/>
<evidence type="ECO:0000259" key="10">
    <source>
        <dbReference type="SMART" id="SM01372"/>
    </source>
</evidence>
<feature type="domain" description="E2F/DP family winged-helix DNA-binding" evidence="10">
    <location>
        <begin position="305"/>
        <end position="386"/>
    </location>
</feature>
<dbReference type="Gene3D" id="1.20.140.80">
    <property type="entry name" value="Transcription factor DP"/>
    <property type="match status" value="1"/>
</dbReference>
<evidence type="ECO:0000256" key="2">
    <source>
        <dbReference type="ARBA" id="ARBA00010940"/>
    </source>
</evidence>
<evidence type="ECO:0000256" key="3">
    <source>
        <dbReference type="ARBA" id="ARBA00023015"/>
    </source>
</evidence>
<gene>
    <name evidence="11" type="primary">TFDP1_2</name>
    <name evidence="11" type="ORF">g.58491</name>
</gene>
<sequence length="556" mass="62321">MATPPFILPPNLSASVHTAPPTSNVRPFYSSDPRAHLISANNTQPKFYFQVCSTSSPAATEQRFISKSFENQTTSNNILPPINTSTNAVNGIGNNNLEFSVSPQFRGSHSPSLVSARPRLEIRRSSEPNYHIMEYGTSESSPIPAGSFTSPSTLNRFALQQDIHQQQFSLPQKLGHMNLSTVPPAKTIMQQMRRRPSTLSQILQSNDDDYRKDRLQPIDQINVKRPRFDDRGEEGDRVSEGGESNGSCNNVCQESGITPCLSPLHIGPTTNAMSSSSKGSPVTPNDSSDAGSMLGEQVPQQQILRQNKGLRHFSKQVCDKVELKGMTTYNEVADELAEDFAAQMSEHGSGQKVDQKNIRRRVYDALNVLMAMDIIAKDKKEIRWLGLPGQKNGANSAKSSATTDAEVERQKSELRELERLNRRLCKQVDEAKVAFQDKLARHLHIRNLVKRNKRHNPYRVPNNKLKSEKELHLPFKLLHCPRGTTIECQNGQDGFSQILSFHPHQPIILEDAHILQHIGMDKISPEDMQQWVNPEHLKWIVTKQGDDGDYRISCAQ</sequence>
<keyword evidence="6 8" id="KW-0539">Nucleus</keyword>
<feature type="compositionally biased region" description="Polar residues" evidence="9">
    <location>
        <begin position="392"/>
        <end position="403"/>
    </location>
</feature>
<evidence type="ECO:0000256" key="9">
    <source>
        <dbReference type="SAM" id="MobiDB-lite"/>
    </source>
</evidence>
<feature type="region of interest" description="Disordered" evidence="9">
    <location>
        <begin position="191"/>
        <end position="249"/>
    </location>
</feature>
<name>A0A1D1XKV2_9ARAE</name>
<dbReference type="InterPro" id="IPR038168">
    <property type="entry name" value="TF_DP_C_sf"/>
</dbReference>
<dbReference type="PANTHER" id="PTHR12548:SF9">
    <property type="entry name" value="TRANSCRIPTION FACTOR DP"/>
    <property type="match status" value="1"/>
</dbReference>
<dbReference type="GO" id="GO:0051726">
    <property type="term" value="P:regulation of cell cycle"/>
    <property type="evidence" value="ECO:0007669"/>
    <property type="project" value="InterPro"/>
</dbReference>
<dbReference type="InterPro" id="IPR037241">
    <property type="entry name" value="E2F-DP_heterodim"/>
</dbReference>
<dbReference type="SMART" id="SM01372">
    <property type="entry name" value="E2F_TDP"/>
    <property type="match status" value="1"/>
</dbReference>
<evidence type="ECO:0000256" key="1">
    <source>
        <dbReference type="ARBA" id="ARBA00004123"/>
    </source>
</evidence>
<evidence type="ECO:0000256" key="8">
    <source>
        <dbReference type="RuleBase" id="RU003796"/>
    </source>
</evidence>
<dbReference type="Pfam" id="PF08781">
    <property type="entry name" value="DP"/>
    <property type="match status" value="1"/>
</dbReference>
<evidence type="ECO:0000313" key="11">
    <source>
        <dbReference type="EMBL" id="JAT43010.1"/>
    </source>
</evidence>
<dbReference type="GO" id="GO:0000977">
    <property type="term" value="F:RNA polymerase II transcription regulatory region sequence-specific DNA binding"/>
    <property type="evidence" value="ECO:0007669"/>
    <property type="project" value="TreeGrafter"/>
</dbReference>
<dbReference type="InterPro" id="IPR036388">
    <property type="entry name" value="WH-like_DNA-bd_sf"/>
</dbReference>
<dbReference type="InterPro" id="IPR015648">
    <property type="entry name" value="Transcrpt_fac_DP"/>
</dbReference>
<evidence type="ECO:0000256" key="6">
    <source>
        <dbReference type="ARBA" id="ARBA00023242"/>
    </source>
</evidence>
<dbReference type="FunFam" id="1.10.10.10:FF:000047">
    <property type="entry name" value="Transcription factor"/>
    <property type="match status" value="1"/>
</dbReference>
<dbReference type="GO" id="GO:0005634">
    <property type="term" value="C:nucleus"/>
    <property type="evidence" value="ECO:0007669"/>
    <property type="project" value="UniProtKB-SubCell"/>
</dbReference>
<dbReference type="SUPFAM" id="SSF144074">
    <property type="entry name" value="E2F-DP heterodimerization region"/>
    <property type="match status" value="1"/>
</dbReference>
<organism evidence="11">
    <name type="scientific">Anthurium amnicola</name>
    <dbReference type="NCBI Taxonomy" id="1678845"/>
    <lineage>
        <taxon>Eukaryota</taxon>
        <taxon>Viridiplantae</taxon>
        <taxon>Streptophyta</taxon>
        <taxon>Embryophyta</taxon>
        <taxon>Tracheophyta</taxon>
        <taxon>Spermatophyta</taxon>
        <taxon>Magnoliopsida</taxon>
        <taxon>Liliopsida</taxon>
        <taxon>Araceae</taxon>
        <taxon>Pothoideae</taxon>
        <taxon>Potheae</taxon>
        <taxon>Anthurium</taxon>
    </lineage>
</organism>
<dbReference type="InterPro" id="IPR036390">
    <property type="entry name" value="WH_DNA-bd_sf"/>
</dbReference>
<evidence type="ECO:0000256" key="4">
    <source>
        <dbReference type="ARBA" id="ARBA00023125"/>
    </source>
</evidence>
<dbReference type="InterPro" id="IPR014889">
    <property type="entry name" value="Transc_factor_DP_C"/>
</dbReference>
<dbReference type="Pfam" id="PF02319">
    <property type="entry name" value="WHD_E2F_TDP"/>
    <property type="match status" value="1"/>
</dbReference>